<feature type="compositionally biased region" description="Basic and acidic residues" evidence="1">
    <location>
        <begin position="64"/>
        <end position="82"/>
    </location>
</feature>
<feature type="transmembrane region" description="Helical" evidence="2">
    <location>
        <begin position="190"/>
        <end position="209"/>
    </location>
</feature>
<feature type="compositionally biased region" description="Polar residues" evidence="1">
    <location>
        <begin position="1"/>
        <end position="11"/>
    </location>
</feature>
<evidence type="ECO:0000313" key="5">
    <source>
        <dbReference type="Proteomes" id="UP000186601"/>
    </source>
</evidence>
<accession>A0A2R6NP17</accession>
<feature type="compositionally biased region" description="Polar residues" evidence="1">
    <location>
        <begin position="19"/>
        <end position="29"/>
    </location>
</feature>
<evidence type="ECO:0000259" key="3">
    <source>
        <dbReference type="Pfam" id="PF20153"/>
    </source>
</evidence>
<feature type="region of interest" description="Disordered" evidence="1">
    <location>
        <begin position="1"/>
        <end position="33"/>
    </location>
</feature>
<feature type="transmembrane region" description="Helical" evidence="2">
    <location>
        <begin position="243"/>
        <end position="270"/>
    </location>
</feature>
<evidence type="ECO:0000256" key="2">
    <source>
        <dbReference type="SAM" id="Phobius"/>
    </source>
</evidence>
<dbReference type="InterPro" id="IPR045338">
    <property type="entry name" value="DUF6535"/>
</dbReference>
<dbReference type="Pfam" id="PF20153">
    <property type="entry name" value="DUF6535"/>
    <property type="match status" value="1"/>
</dbReference>
<organism evidence="4 5">
    <name type="scientific">Hermanssonia centrifuga</name>
    <dbReference type="NCBI Taxonomy" id="98765"/>
    <lineage>
        <taxon>Eukaryota</taxon>
        <taxon>Fungi</taxon>
        <taxon>Dikarya</taxon>
        <taxon>Basidiomycota</taxon>
        <taxon>Agaricomycotina</taxon>
        <taxon>Agaricomycetes</taxon>
        <taxon>Polyporales</taxon>
        <taxon>Meruliaceae</taxon>
        <taxon>Hermanssonia</taxon>
    </lineage>
</organism>
<feature type="transmembrane region" description="Helical" evidence="2">
    <location>
        <begin position="276"/>
        <end position="297"/>
    </location>
</feature>
<keyword evidence="2" id="KW-1133">Transmembrane helix</keyword>
<evidence type="ECO:0000256" key="1">
    <source>
        <dbReference type="SAM" id="MobiDB-lite"/>
    </source>
</evidence>
<dbReference type="AlphaFoldDB" id="A0A2R6NP17"/>
<dbReference type="OrthoDB" id="3219854at2759"/>
<name>A0A2R6NP17_9APHY</name>
<feature type="domain" description="DUF6535" evidence="3">
    <location>
        <begin position="90"/>
        <end position="270"/>
    </location>
</feature>
<feature type="region of interest" description="Disordered" evidence="1">
    <location>
        <begin position="60"/>
        <end position="87"/>
    </location>
</feature>
<proteinExistence type="predicted"/>
<comment type="caution">
    <text evidence="4">The sequence shown here is derived from an EMBL/GenBank/DDBJ whole genome shotgun (WGS) entry which is preliminary data.</text>
</comment>
<dbReference type="Proteomes" id="UP000186601">
    <property type="component" value="Unassembled WGS sequence"/>
</dbReference>
<keyword evidence="2" id="KW-0812">Transmembrane</keyword>
<protein>
    <recommendedName>
        <fullName evidence="3">DUF6535 domain-containing protein</fullName>
    </recommendedName>
</protein>
<evidence type="ECO:0000313" key="4">
    <source>
        <dbReference type="EMBL" id="PSR74125.1"/>
    </source>
</evidence>
<keyword evidence="2" id="KW-0472">Membrane</keyword>
<dbReference type="EMBL" id="MLYV02001019">
    <property type="protein sequence ID" value="PSR74125.1"/>
    <property type="molecule type" value="Genomic_DNA"/>
</dbReference>
<feature type="transmembrane region" description="Helical" evidence="2">
    <location>
        <begin position="112"/>
        <end position="131"/>
    </location>
</feature>
<keyword evidence="5" id="KW-1185">Reference proteome</keyword>
<sequence length="774" mass="86093">MAESIQLQSLPYTGKPPITSASQSYTSTADKPDSTVLEGISMIPVVTDLGTQGAETLLSAETPASKKDGADIRAGDGEDFGPKKTSSSPWSVLAKTLHEMDERKVKDCKEDIDTVLVFSGLFSAVLTAFLATSYPNLQLQSADQTVSLLQQIASQQISLALSPGSINASLINSTDTPSFEPSSDWVCINALWFSSLVCSLITASFGMLVKQWLREYLAGDFVSPQVQARVQCYRRIGLHTWKVFELAAVLPSLLQLALTLFFLGLGFFTFISHRTIGGIVITLVGLWQLLFLIVTVLPMFSSSCPYKTAFLKDATHFISLRLPRFSWEETVKGRRLVLRRHRGVPPVDGEETIRGNPRYDDTVILEADRMLGDDEFLATTIWPCLDQIDGVYMVNCLEGIIKHRECIIPSSISEPDALTFQKYVGQKAREALANIAAGALNKQLLLIPRSNRGAWDFEWGWMREALQSLIRVSDPKIIRDMRGLIKNLLSYGHIQSTQVLSLLVQTDTNLSPATQEWLRSFDGPQLVLCLSHFFHDAPYTILPHPSQFLVPPPRLTLTCGARFRLVIVLLETMTKQSRWVHGGPAQQSWMDELLAWIVWMLKSCAVSSAGSHGKKFGLQLAAILGHADVTFAEKFMISLSAKPSLFISLCLLFREYDSDNLHDIINRYRVAEEHQGPSDLGPIQITEMIVYIFMCYDQGVYEVEQKLSRLWGPFLSDLAAWIEDTIGRAVVPLETSKLAGRMLSQIKAKKSLHAVVGCYLMEPLRLAAVAGRER</sequence>
<reference evidence="4 5" key="1">
    <citation type="submission" date="2018-02" db="EMBL/GenBank/DDBJ databases">
        <title>Genome sequence of the basidiomycete white-rot fungus Phlebia centrifuga.</title>
        <authorList>
            <person name="Granchi Z."/>
            <person name="Peng M."/>
            <person name="de Vries R.P."/>
            <person name="Hilden K."/>
            <person name="Makela M.R."/>
            <person name="Grigoriev I."/>
            <person name="Riley R."/>
        </authorList>
    </citation>
    <scope>NUCLEOTIDE SEQUENCE [LARGE SCALE GENOMIC DNA]</scope>
    <source>
        <strain evidence="4 5">FBCC195</strain>
    </source>
</reference>
<gene>
    <name evidence="4" type="ORF">PHLCEN_2v10081</name>
</gene>